<evidence type="ECO:0000256" key="2">
    <source>
        <dbReference type="ARBA" id="ARBA00010333"/>
    </source>
</evidence>
<accession>A0A515ES34</accession>
<dbReference type="SUPFAM" id="SSF53850">
    <property type="entry name" value="Periplasmic binding protein-like II"/>
    <property type="match status" value="1"/>
</dbReference>
<reference evidence="8" key="2">
    <citation type="journal article" date="2020" name="Int. J. Syst. Evol. Microbiol.">
        <title>Genomic insights into a novel species Rhodoferax aquaticus sp. nov., isolated from freshwater.</title>
        <authorList>
            <person name="Li T."/>
            <person name="Zhuo Y."/>
            <person name="Jin C.Z."/>
            <person name="Wu X."/>
            <person name="Ko S.R."/>
            <person name="Jin F.J."/>
            <person name="Ahn C.Y."/>
            <person name="Oh H.M."/>
            <person name="Lee H.G."/>
            <person name="Jin L."/>
        </authorList>
    </citation>
    <scope>NUCLEOTIDE SEQUENCE [LARGE SCALE GENOMIC DNA]</scope>
    <source>
        <strain evidence="8">Gr-4</strain>
    </source>
</reference>
<evidence type="ECO:0000259" key="6">
    <source>
        <dbReference type="SMART" id="SM00062"/>
    </source>
</evidence>
<dbReference type="Gene3D" id="3.40.190.10">
    <property type="entry name" value="Periplasmic binding protein-like II"/>
    <property type="match status" value="2"/>
</dbReference>
<gene>
    <name evidence="7" type="ORF">EXZ61_15605</name>
</gene>
<dbReference type="AlphaFoldDB" id="A0A515ES34"/>
<comment type="subcellular location">
    <subcellularLocation>
        <location evidence="1">Cell envelope</location>
    </subcellularLocation>
</comment>
<dbReference type="PANTHER" id="PTHR35936">
    <property type="entry name" value="MEMBRANE-BOUND LYTIC MUREIN TRANSGLYCOSYLASE F"/>
    <property type="match status" value="1"/>
</dbReference>
<dbReference type="InterPro" id="IPR001638">
    <property type="entry name" value="Solute-binding_3/MltF_N"/>
</dbReference>
<feature type="chain" id="PRO_5021952917" evidence="5">
    <location>
        <begin position="26"/>
        <end position="261"/>
    </location>
</feature>
<evidence type="ECO:0000313" key="7">
    <source>
        <dbReference type="EMBL" id="QDL55482.1"/>
    </source>
</evidence>
<dbReference type="InterPro" id="IPR018313">
    <property type="entry name" value="SBP_3_CS"/>
</dbReference>
<protein>
    <submittedName>
        <fullName evidence="7">Amino acid ABC transporter substrate-binding protein</fullName>
    </submittedName>
</protein>
<evidence type="ECO:0000256" key="3">
    <source>
        <dbReference type="ARBA" id="ARBA00022729"/>
    </source>
</evidence>
<reference evidence="8" key="1">
    <citation type="submission" date="2019-02" db="EMBL/GenBank/DDBJ databases">
        <title>Complete genome sequence of Rhodoferax sp. Gr-4.</title>
        <authorList>
            <person name="Jin L."/>
        </authorList>
    </citation>
    <scope>NUCLEOTIDE SEQUENCE [LARGE SCALE GENOMIC DNA]</scope>
    <source>
        <strain evidence="8">Gr-4</strain>
    </source>
</reference>
<sequence>MQQQGRTVKLPLALMLSLASVAAHGACSHVMRVSWSHWPPYSMLNAKGQVEGLDIELVQRIAKEAGCTLAISGDIPPKRQLAQIKAGEQDIQFAASITPERQEFAHFSPSYRSELMVLFAEHGRGKSIALQDMRQLTQRDWTVIAPFQGWYGEAYAAVSPVLDKENRLTTYKTTEQGLDQLNAKRGDLLLGDLYSFLYVARQRNMPQPDVLPVPVNDDAVSLMFSKKSMAPGDVEAFNRAIDKLNKNGELAKIIARYGIRK</sequence>
<evidence type="ECO:0000256" key="1">
    <source>
        <dbReference type="ARBA" id="ARBA00004196"/>
    </source>
</evidence>
<feature type="signal peptide" evidence="5">
    <location>
        <begin position="1"/>
        <end position="25"/>
    </location>
</feature>
<evidence type="ECO:0000313" key="8">
    <source>
        <dbReference type="Proteomes" id="UP000317365"/>
    </source>
</evidence>
<keyword evidence="3 5" id="KW-0732">Signal</keyword>
<dbReference type="Proteomes" id="UP000317365">
    <property type="component" value="Chromosome"/>
</dbReference>
<comment type="similarity">
    <text evidence="2 4">Belongs to the bacterial solute-binding protein 3 family.</text>
</comment>
<keyword evidence="8" id="KW-1185">Reference proteome</keyword>
<organism evidence="7 8">
    <name type="scientific">Rhodoferax aquaticus</name>
    <dbReference type="NCBI Taxonomy" id="2527691"/>
    <lineage>
        <taxon>Bacteria</taxon>
        <taxon>Pseudomonadati</taxon>
        <taxon>Pseudomonadota</taxon>
        <taxon>Betaproteobacteria</taxon>
        <taxon>Burkholderiales</taxon>
        <taxon>Comamonadaceae</taxon>
        <taxon>Rhodoferax</taxon>
    </lineage>
</organism>
<dbReference type="EMBL" id="CP036282">
    <property type="protein sequence ID" value="QDL55482.1"/>
    <property type="molecule type" value="Genomic_DNA"/>
</dbReference>
<dbReference type="SMART" id="SM00062">
    <property type="entry name" value="PBPb"/>
    <property type="match status" value="1"/>
</dbReference>
<proteinExistence type="inferred from homology"/>
<dbReference type="KEGG" id="rhg:EXZ61_15605"/>
<evidence type="ECO:0000256" key="4">
    <source>
        <dbReference type="RuleBase" id="RU003744"/>
    </source>
</evidence>
<dbReference type="PROSITE" id="PS01039">
    <property type="entry name" value="SBP_BACTERIAL_3"/>
    <property type="match status" value="1"/>
</dbReference>
<dbReference type="Pfam" id="PF00497">
    <property type="entry name" value="SBP_bac_3"/>
    <property type="match status" value="1"/>
</dbReference>
<evidence type="ECO:0000256" key="5">
    <source>
        <dbReference type="SAM" id="SignalP"/>
    </source>
</evidence>
<feature type="domain" description="Solute-binding protein family 3/N-terminal" evidence="6">
    <location>
        <begin position="30"/>
        <end position="260"/>
    </location>
</feature>
<dbReference type="PANTHER" id="PTHR35936:SF19">
    <property type="entry name" value="AMINO-ACID-BINDING PROTEIN YXEM-RELATED"/>
    <property type="match status" value="1"/>
</dbReference>
<name>A0A515ES34_9BURK</name>
<dbReference type="GO" id="GO:0030313">
    <property type="term" value="C:cell envelope"/>
    <property type="evidence" value="ECO:0007669"/>
    <property type="project" value="UniProtKB-SubCell"/>
</dbReference>